<evidence type="ECO:0000259" key="2">
    <source>
        <dbReference type="Pfam" id="PF00144"/>
    </source>
</evidence>
<proteinExistence type="predicted"/>
<name>A0ABT8KL04_9BACT</name>
<dbReference type="PANTHER" id="PTHR43283">
    <property type="entry name" value="BETA-LACTAMASE-RELATED"/>
    <property type="match status" value="1"/>
</dbReference>
<gene>
    <name evidence="3" type="ORF">QQ008_08495</name>
</gene>
<dbReference type="Pfam" id="PF00144">
    <property type="entry name" value="Beta-lactamase"/>
    <property type="match status" value="1"/>
</dbReference>
<dbReference type="Gene3D" id="3.40.710.10">
    <property type="entry name" value="DD-peptidase/beta-lactamase superfamily"/>
    <property type="match status" value="1"/>
</dbReference>
<evidence type="ECO:0000313" key="4">
    <source>
        <dbReference type="Proteomes" id="UP001172082"/>
    </source>
</evidence>
<dbReference type="InterPro" id="IPR001466">
    <property type="entry name" value="Beta-lactam-related"/>
</dbReference>
<dbReference type="InterPro" id="IPR050789">
    <property type="entry name" value="Diverse_Enzym_Activities"/>
</dbReference>
<feature type="domain" description="Beta-lactamase-related" evidence="2">
    <location>
        <begin position="166"/>
        <end position="436"/>
    </location>
</feature>
<protein>
    <submittedName>
        <fullName evidence="3">Serine hydrolase</fullName>
        <ecNumber evidence="3">3.-.-.-</ecNumber>
    </submittedName>
</protein>
<keyword evidence="1" id="KW-0472">Membrane</keyword>
<keyword evidence="3" id="KW-0378">Hydrolase</keyword>
<dbReference type="GO" id="GO:0016787">
    <property type="term" value="F:hydrolase activity"/>
    <property type="evidence" value="ECO:0007669"/>
    <property type="project" value="UniProtKB-KW"/>
</dbReference>
<comment type="caution">
    <text evidence="3">The sequence shown here is derived from an EMBL/GenBank/DDBJ whole genome shotgun (WGS) entry which is preliminary data.</text>
</comment>
<keyword evidence="1" id="KW-1133">Transmembrane helix</keyword>
<keyword evidence="1" id="KW-0812">Transmembrane</keyword>
<evidence type="ECO:0000313" key="3">
    <source>
        <dbReference type="EMBL" id="MDN5201397.1"/>
    </source>
</evidence>
<keyword evidence="4" id="KW-1185">Reference proteome</keyword>
<evidence type="ECO:0000256" key="1">
    <source>
        <dbReference type="SAM" id="Phobius"/>
    </source>
</evidence>
<feature type="transmembrane region" description="Helical" evidence="1">
    <location>
        <begin position="7"/>
        <end position="27"/>
    </location>
</feature>
<dbReference type="EMBL" id="JAUJEA010000002">
    <property type="protein sequence ID" value="MDN5201397.1"/>
    <property type="molecule type" value="Genomic_DNA"/>
</dbReference>
<dbReference type="Proteomes" id="UP001172082">
    <property type="component" value="Unassembled WGS sequence"/>
</dbReference>
<sequence>MRKFKRIIIIVFLIAVGYGIFYLWGLIPIASAYSAKIMCSCVFVSGRDEASVKEHDLVNFTMVDMEVDQEKKTVESSIFGLGKRVAVYRKNLGCTLAVGASENELEQTQLTDLTFLPERADTVSWPMGDDLRNNIFPSNVNRSKLERAIKSQFEETDPDNLLRTRAVIVLYNGNLLAEHYADGYSKDTPLLGWSMTKSVVNALIGILVKQDKLAISNQELLAKWQEAQDPRREISLDQMLRMSSGLEFKEEYSTPIDVPKMLFGSYSASEYASEKELRSRPDGEWYYSSGTTNIVSKIIRNTFQSDLTYLSFPREALFNKLGMQSATMEIDASGSFVGSSFMYATARDWARFGLLYLNDGVWNNERILPEGWVSYSTHPTPLVPMGNYGAHWWLNAGDEEGNRKFPSLPQDAYYAAGHEGQIIMIVPSKKTVIVRLGLTLDSGRWDKEKFVKEVLESIEN</sequence>
<reference evidence="3" key="1">
    <citation type="submission" date="2023-06" db="EMBL/GenBank/DDBJ databases">
        <title>Genomic of Parafulvivirga corallium.</title>
        <authorList>
            <person name="Wang G."/>
        </authorList>
    </citation>
    <scope>NUCLEOTIDE SEQUENCE</scope>
    <source>
        <strain evidence="3">BMA10</strain>
    </source>
</reference>
<accession>A0ABT8KL04</accession>
<dbReference type="EC" id="3.-.-.-" evidence="3"/>
<organism evidence="3 4">
    <name type="scientific">Splendidivirga corallicola</name>
    <dbReference type="NCBI Taxonomy" id="3051826"/>
    <lineage>
        <taxon>Bacteria</taxon>
        <taxon>Pseudomonadati</taxon>
        <taxon>Bacteroidota</taxon>
        <taxon>Cytophagia</taxon>
        <taxon>Cytophagales</taxon>
        <taxon>Splendidivirgaceae</taxon>
        <taxon>Splendidivirga</taxon>
    </lineage>
</organism>
<dbReference type="InterPro" id="IPR012338">
    <property type="entry name" value="Beta-lactam/transpept-like"/>
</dbReference>
<dbReference type="PANTHER" id="PTHR43283:SF7">
    <property type="entry name" value="BETA-LACTAMASE-RELATED DOMAIN-CONTAINING PROTEIN"/>
    <property type="match status" value="1"/>
</dbReference>
<dbReference type="SUPFAM" id="SSF56601">
    <property type="entry name" value="beta-lactamase/transpeptidase-like"/>
    <property type="match status" value="1"/>
</dbReference>
<dbReference type="RefSeq" id="WP_346751420.1">
    <property type="nucleotide sequence ID" value="NZ_JAUJEA010000002.1"/>
</dbReference>